<reference evidence="4" key="1">
    <citation type="journal article" date="2019" name="Int. J. Syst. Evol. Microbiol.">
        <title>The Global Catalogue of Microorganisms (GCM) 10K type strain sequencing project: providing services to taxonomists for standard genome sequencing and annotation.</title>
        <authorList>
            <consortium name="The Broad Institute Genomics Platform"/>
            <consortium name="The Broad Institute Genome Sequencing Center for Infectious Disease"/>
            <person name="Wu L."/>
            <person name="Ma J."/>
        </authorList>
    </citation>
    <scope>NUCLEOTIDE SEQUENCE [LARGE SCALE GENOMIC DNA]</scope>
    <source>
        <strain evidence="4">CGMCC 4.7152</strain>
    </source>
</reference>
<evidence type="ECO:0000313" key="3">
    <source>
        <dbReference type="EMBL" id="MFC4998097.1"/>
    </source>
</evidence>
<feature type="transmembrane region" description="Helical" evidence="2">
    <location>
        <begin position="152"/>
        <end position="171"/>
    </location>
</feature>
<feature type="transmembrane region" description="Helical" evidence="2">
    <location>
        <begin position="353"/>
        <end position="375"/>
    </location>
</feature>
<feature type="transmembrane region" description="Helical" evidence="2">
    <location>
        <begin position="76"/>
        <end position="94"/>
    </location>
</feature>
<name>A0ABV9VT81_9ACTN</name>
<evidence type="ECO:0000256" key="2">
    <source>
        <dbReference type="SAM" id="Phobius"/>
    </source>
</evidence>
<organism evidence="3 4">
    <name type="scientific">Dactylosporangium cerinum</name>
    <dbReference type="NCBI Taxonomy" id="1434730"/>
    <lineage>
        <taxon>Bacteria</taxon>
        <taxon>Bacillati</taxon>
        <taxon>Actinomycetota</taxon>
        <taxon>Actinomycetes</taxon>
        <taxon>Micromonosporales</taxon>
        <taxon>Micromonosporaceae</taxon>
        <taxon>Dactylosporangium</taxon>
    </lineage>
</organism>
<feature type="transmembrane region" description="Helical" evidence="2">
    <location>
        <begin position="435"/>
        <end position="457"/>
    </location>
</feature>
<dbReference type="SUPFAM" id="SSF110296">
    <property type="entry name" value="Oligoxyloglucan reducing end-specific cellobiohydrolase"/>
    <property type="match status" value="1"/>
</dbReference>
<accession>A0ABV9VT81</accession>
<comment type="caution">
    <text evidence="3">The sequence shown here is derived from an EMBL/GenBank/DDBJ whole genome shotgun (WGS) entry which is preliminary data.</text>
</comment>
<dbReference type="RefSeq" id="WP_380114352.1">
    <property type="nucleotide sequence ID" value="NZ_JBHSIU010000011.1"/>
</dbReference>
<keyword evidence="4" id="KW-1185">Reference proteome</keyword>
<evidence type="ECO:0000313" key="4">
    <source>
        <dbReference type="Proteomes" id="UP001595912"/>
    </source>
</evidence>
<keyword evidence="2" id="KW-1133">Transmembrane helix</keyword>
<feature type="transmembrane region" description="Helical" evidence="2">
    <location>
        <begin position="114"/>
        <end position="132"/>
    </location>
</feature>
<feature type="transmembrane region" description="Helical" evidence="2">
    <location>
        <begin position="382"/>
        <end position="400"/>
    </location>
</feature>
<proteinExistence type="predicted"/>
<keyword evidence="2" id="KW-0472">Membrane</keyword>
<feature type="transmembrane region" description="Helical" evidence="2">
    <location>
        <begin position="51"/>
        <end position="69"/>
    </location>
</feature>
<evidence type="ECO:0008006" key="5">
    <source>
        <dbReference type="Google" id="ProtNLM"/>
    </source>
</evidence>
<feature type="transmembrane region" description="Helical" evidence="2">
    <location>
        <begin position="469"/>
        <end position="492"/>
    </location>
</feature>
<dbReference type="EMBL" id="JBHSIU010000011">
    <property type="protein sequence ID" value="MFC4998097.1"/>
    <property type="molecule type" value="Genomic_DNA"/>
</dbReference>
<feature type="region of interest" description="Disordered" evidence="1">
    <location>
        <begin position="212"/>
        <end position="234"/>
    </location>
</feature>
<keyword evidence="2" id="KW-0812">Transmembrane</keyword>
<sequence length="518" mass="54429">MERTSGMRHVAVALAWMTHPVTVGAVVVLLVNDHLLKAAYPGTVTGKLSDVAGLVFAPALVAAVLCLLVPRVPARVAAVAGLAGVGLGFAWVKATAAGAGFASAAWSLVRPSTVLADMTDLVALPALALAWWTWTRVRTAELPERWTRTVRAALVLPVAVLAVAATSAPYYPAVARVQVVDGRALVGLYNGYHALNADPAAEPRPYSWVSTTDGRTWVDDPKSSETSPPAPEPLRTQACVPDTPAHCYRVVPGRMAVEETVDDGRTWRLSWEVSDGRREFLARQVDDLKSTRVDLVSAEVAVLPVTGGHLVLVANRRDGLAVRFADGTWQRVGVPAETGSPSVDPLVGAGQHVWLEFALAGSAVPVLVCLALLPVLTRRRRLAAGAAGLTVLGSLALLFGVAAGTWFAGIFGIVVAMSGLAWFLATVADDRGLRWWHPVGVLGVAVLTAVGIGWPFYGWSAGNPDGYDTAAWIAVLVAVGGAVVSAAVTLAARLRGPRPPRPGTQYLLTDAEAQAWRG</sequence>
<dbReference type="Proteomes" id="UP001595912">
    <property type="component" value="Unassembled WGS sequence"/>
</dbReference>
<evidence type="ECO:0000256" key="1">
    <source>
        <dbReference type="SAM" id="MobiDB-lite"/>
    </source>
</evidence>
<feature type="transmembrane region" description="Helical" evidence="2">
    <location>
        <begin position="406"/>
        <end position="428"/>
    </location>
</feature>
<gene>
    <name evidence="3" type="ORF">ACFPIJ_09665</name>
</gene>
<protein>
    <recommendedName>
        <fullName evidence="5">Integral membrane protein</fullName>
    </recommendedName>
</protein>
<feature type="transmembrane region" description="Helical" evidence="2">
    <location>
        <begin position="12"/>
        <end position="31"/>
    </location>
</feature>